<keyword evidence="3" id="KW-0833">Ubl conjugation pathway</keyword>
<dbReference type="InterPro" id="IPR036296">
    <property type="entry name" value="SKP1-like_dim_sf"/>
</dbReference>
<accession>A0ABU6YRM3</accession>
<dbReference type="SUPFAM" id="SSF54695">
    <property type="entry name" value="POZ domain"/>
    <property type="match status" value="1"/>
</dbReference>
<dbReference type="PANTHER" id="PTHR11165">
    <property type="entry name" value="SKP1"/>
    <property type="match status" value="1"/>
</dbReference>
<name>A0ABU6YRM3_9FABA</name>
<dbReference type="Gene3D" id="3.30.710.10">
    <property type="entry name" value="Potassium Channel Kv1.1, Chain A"/>
    <property type="match status" value="1"/>
</dbReference>
<dbReference type="SUPFAM" id="SSF81382">
    <property type="entry name" value="Skp1 dimerisation domain-like"/>
    <property type="match status" value="1"/>
</dbReference>
<dbReference type="InterPro" id="IPR016897">
    <property type="entry name" value="SKP1"/>
</dbReference>
<dbReference type="InterPro" id="IPR016073">
    <property type="entry name" value="Skp1_comp_POZ"/>
</dbReference>
<dbReference type="InterPro" id="IPR001232">
    <property type="entry name" value="SKP1-like"/>
</dbReference>
<dbReference type="Pfam" id="PF03931">
    <property type="entry name" value="Skp1_POZ"/>
    <property type="match status" value="1"/>
</dbReference>
<evidence type="ECO:0008006" key="8">
    <source>
        <dbReference type="Google" id="ProtNLM"/>
    </source>
</evidence>
<evidence type="ECO:0000259" key="4">
    <source>
        <dbReference type="Pfam" id="PF01466"/>
    </source>
</evidence>
<dbReference type="Proteomes" id="UP001341840">
    <property type="component" value="Unassembled WGS sequence"/>
</dbReference>
<organism evidence="6 7">
    <name type="scientific">Stylosanthes scabra</name>
    <dbReference type="NCBI Taxonomy" id="79078"/>
    <lineage>
        <taxon>Eukaryota</taxon>
        <taxon>Viridiplantae</taxon>
        <taxon>Streptophyta</taxon>
        <taxon>Embryophyta</taxon>
        <taxon>Tracheophyta</taxon>
        <taxon>Spermatophyta</taxon>
        <taxon>Magnoliopsida</taxon>
        <taxon>eudicotyledons</taxon>
        <taxon>Gunneridae</taxon>
        <taxon>Pentapetalae</taxon>
        <taxon>rosids</taxon>
        <taxon>fabids</taxon>
        <taxon>Fabales</taxon>
        <taxon>Fabaceae</taxon>
        <taxon>Papilionoideae</taxon>
        <taxon>50 kb inversion clade</taxon>
        <taxon>dalbergioids sensu lato</taxon>
        <taxon>Dalbergieae</taxon>
        <taxon>Pterocarpus clade</taxon>
        <taxon>Stylosanthes</taxon>
    </lineage>
</organism>
<comment type="similarity">
    <text evidence="2">Belongs to the SKP1 family.</text>
</comment>
<evidence type="ECO:0000313" key="6">
    <source>
        <dbReference type="EMBL" id="MED6212496.1"/>
    </source>
</evidence>
<dbReference type="SMART" id="SM00512">
    <property type="entry name" value="Skp1"/>
    <property type="match status" value="1"/>
</dbReference>
<feature type="domain" description="SKP1 component POZ" evidence="5">
    <location>
        <begin position="53"/>
        <end position="114"/>
    </location>
</feature>
<comment type="caution">
    <text evidence="6">The sequence shown here is derived from an EMBL/GenBank/DDBJ whole genome shotgun (WGS) entry which is preliminary data.</text>
</comment>
<evidence type="ECO:0000259" key="5">
    <source>
        <dbReference type="Pfam" id="PF03931"/>
    </source>
</evidence>
<sequence length="211" mass="24300">MRDCVKSENDRGRGYLYQLELGAVRRDIRRTAPMITIRRITRRTLSAAMSEKTITLKTAEGTLFQVKPSIAKKLKTIQSFIDDSNVDSANKPIPLPNVFSRELSRILDYLNNHHRFRGSAIGQPNEEATRYDEEFVKSMTHEELKALVLAANYLNVNDLLEFLNITVANLIQNKSVEFVRKFFGIESDFTPEEEEKIRSENKWAFLGVDQD</sequence>
<reference evidence="6 7" key="1">
    <citation type="journal article" date="2023" name="Plants (Basel)">
        <title>Bridging the Gap: Combining Genomics and Transcriptomics Approaches to Understand Stylosanthes scabra, an Orphan Legume from the Brazilian Caatinga.</title>
        <authorList>
            <person name="Ferreira-Neto J.R.C."/>
            <person name="da Silva M.D."/>
            <person name="Binneck E."/>
            <person name="de Melo N.F."/>
            <person name="da Silva R.H."/>
            <person name="de Melo A.L.T.M."/>
            <person name="Pandolfi V."/>
            <person name="Bustamante F.O."/>
            <person name="Brasileiro-Vidal A.C."/>
            <person name="Benko-Iseppon A.M."/>
        </authorList>
    </citation>
    <scope>NUCLEOTIDE SEQUENCE [LARGE SCALE GENOMIC DNA]</scope>
    <source>
        <tissue evidence="6">Leaves</tissue>
    </source>
</reference>
<dbReference type="InterPro" id="IPR011333">
    <property type="entry name" value="SKP1/BTB/POZ_sf"/>
</dbReference>
<evidence type="ECO:0000256" key="1">
    <source>
        <dbReference type="ARBA" id="ARBA00004906"/>
    </source>
</evidence>
<evidence type="ECO:0000256" key="2">
    <source>
        <dbReference type="ARBA" id="ARBA00009993"/>
    </source>
</evidence>
<evidence type="ECO:0000313" key="7">
    <source>
        <dbReference type="Proteomes" id="UP001341840"/>
    </source>
</evidence>
<dbReference type="InterPro" id="IPR016072">
    <property type="entry name" value="Skp1_comp_dimer"/>
</dbReference>
<gene>
    <name evidence="6" type="ORF">PIB30_083884</name>
</gene>
<feature type="domain" description="SKP1 component dimerisation" evidence="4">
    <location>
        <begin position="158"/>
        <end position="204"/>
    </location>
</feature>
<dbReference type="Pfam" id="PF01466">
    <property type="entry name" value="Skp1"/>
    <property type="match status" value="1"/>
</dbReference>
<protein>
    <recommendedName>
        <fullName evidence="8">SKP1-like protein</fullName>
    </recommendedName>
</protein>
<evidence type="ECO:0000256" key="3">
    <source>
        <dbReference type="ARBA" id="ARBA00022786"/>
    </source>
</evidence>
<proteinExistence type="inferred from homology"/>
<keyword evidence="7" id="KW-1185">Reference proteome</keyword>
<dbReference type="EMBL" id="JASCZI010242998">
    <property type="protein sequence ID" value="MED6212496.1"/>
    <property type="molecule type" value="Genomic_DNA"/>
</dbReference>
<comment type="pathway">
    <text evidence="1">Protein modification; protein ubiquitination.</text>
</comment>